<dbReference type="PRINTS" id="PR00625">
    <property type="entry name" value="JDOMAIN"/>
</dbReference>
<feature type="compositionally biased region" description="Polar residues" evidence="3">
    <location>
        <begin position="381"/>
        <end position="391"/>
    </location>
</feature>
<evidence type="ECO:0000259" key="4">
    <source>
        <dbReference type="PROSITE" id="PS50076"/>
    </source>
</evidence>
<dbReference type="PANTHER" id="PTHR44200">
    <property type="entry name" value="DNAJ HOMOLOG SUBFAMILY C MEMBER 7"/>
    <property type="match status" value="1"/>
</dbReference>
<keyword evidence="2" id="KW-0175">Coiled coil</keyword>
<dbReference type="PROSITE" id="PS50005">
    <property type="entry name" value="TPR"/>
    <property type="match status" value="1"/>
</dbReference>
<gene>
    <name evidence="5" type="ORF">WJX72_005188</name>
</gene>
<protein>
    <recommendedName>
        <fullName evidence="4">J domain-containing protein</fullName>
    </recommendedName>
</protein>
<feature type="domain" description="J" evidence="4">
    <location>
        <begin position="623"/>
        <end position="691"/>
    </location>
</feature>
<feature type="compositionally biased region" description="Basic and acidic residues" evidence="3">
    <location>
        <begin position="394"/>
        <end position="408"/>
    </location>
</feature>
<dbReference type="Gene3D" id="1.10.287.110">
    <property type="entry name" value="DnaJ domain"/>
    <property type="match status" value="1"/>
</dbReference>
<comment type="caution">
    <text evidence="5">The sequence shown here is derived from an EMBL/GenBank/DDBJ whole genome shotgun (WGS) entry which is preliminary data.</text>
</comment>
<reference evidence="5 6" key="1">
    <citation type="journal article" date="2024" name="Nat. Commun.">
        <title>Phylogenomics reveals the evolutionary origins of lichenization in chlorophyte algae.</title>
        <authorList>
            <person name="Puginier C."/>
            <person name="Libourel C."/>
            <person name="Otte J."/>
            <person name="Skaloud P."/>
            <person name="Haon M."/>
            <person name="Grisel S."/>
            <person name="Petersen M."/>
            <person name="Berrin J.G."/>
            <person name="Delaux P.M."/>
            <person name="Dal Grande F."/>
            <person name="Keller J."/>
        </authorList>
    </citation>
    <scope>NUCLEOTIDE SEQUENCE [LARGE SCALE GENOMIC DNA]</scope>
    <source>
        <strain evidence="5 6">SAG 2043</strain>
    </source>
</reference>
<dbReference type="EMBL" id="JALJOR010000001">
    <property type="protein sequence ID" value="KAK9829321.1"/>
    <property type="molecule type" value="Genomic_DNA"/>
</dbReference>
<feature type="coiled-coil region" evidence="2">
    <location>
        <begin position="455"/>
        <end position="505"/>
    </location>
</feature>
<feature type="repeat" description="TPR" evidence="1">
    <location>
        <begin position="499"/>
        <end position="532"/>
    </location>
</feature>
<dbReference type="InterPro" id="IPR001623">
    <property type="entry name" value="DnaJ_domain"/>
</dbReference>
<dbReference type="InterPro" id="IPR052758">
    <property type="entry name" value="SRC_co-chaperone"/>
</dbReference>
<feature type="region of interest" description="Disordered" evidence="3">
    <location>
        <begin position="1"/>
        <end position="139"/>
    </location>
</feature>
<feature type="compositionally biased region" description="Basic and acidic residues" evidence="3">
    <location>
        <begin position="103"/>
        <end position="119"/>
    </location>
</feature>
<name>A0AAW1R674_9CHLO</name>
<feature type="region of interest" description="Disordered" evidence="3">
    <location>
        <begin position="375"/>
        <end position="448"/>
    </location>
</feature>
<evidence type="ECO:0000256" key="3">
    <source>
        <dbReference type="SAM" id="MobiDB-lite"/>
    </source>
</evidence>
<dbReference type="InterPro" id="IPR036869">
    <property type="entry name" value="J_dom_sf"/>
</dbReference>
<feature type="coiled-coil region" evidence="2">
    <location>
        <begin position="220"/>
        <end position="293"/>
    </location>
</feature>
<dbReference type="PROSITE" id="PS50076">
    <property type="entry name" value="DNAJ_2"/>
    <property type="match status" value="1"/>
</dbReference>
<dbReference type="InterPro" id="IPR018253">
    <property type="entry name" value="DnaJ_domain_CS"/>
</dbReference>
<sequence>MDGNIPGEPERAADHGRFATRKSHFTHSPLVSRASLSFDDFSLESSSSDHSDSEAMLHVSTSGRPFGRTGMHSRFSPSPAARRAHSPLREFWPNSRAQQQQDADNKAREETSQDGRADSDTEGDENCSYSPEVSSKRTRMAADTSLAALEMLADVAAADAVTAKGSQNVDVMQVRASLRASVKEAAHSVSQLGSAADASATQQMLLRRALSRQGELLIEVQRSQQQYTACAEQLRQAKVESKETRSHARRQAALFDAQKQRVVEELQGAGQREQDLAEEASRSRAEAAELAAELARSQEVCKEMLAARRSARDALSDMAQQNARLVSAYVEKKQELRSIQEAVREERLQWQMRIEDLEAHLHAANSTSISLRTALAHRRTSPTSASPQQAQADGKQDCSPRASPHHDMGNAAGVESTSFPHQPAAETTDGASTHCDRHTPRTNGVCSIDASSPAAAASAERLRAITEQNEKLVRENCQLRQQRQAAEEKSRRAEARQQAERLKQVGNTAFQQQRYQPAADAYTAALELKLDDPAVNAVLYCNRAASLHALGKYVDAIADCFQAAALDPAYIRVYQRRADAYNAIGDYANAAQDLMALMQRGAGDVQDKLMDLQLRAKSHSAANHYAVLGVRPTATPAEVKAAYRQLALKYHPDKASTPTQKAAAEALFKLVSQANSVLSDTERKRQYDASLLRRKYRSRFAAYRF</sequence>
<dbReference type="PANTHER" id="PTHR44200:SF1">
    <property type="entry name" value="DNAJ HOMOLOG SUBFAMILY C MEMBER 7"/>
    <property type="match status" value="1"/>
</dbReference>
<proteinExistence type="predicted"/>
<dbReference type="SMART" id="SM00028">
    <property type="entry name" value="TPR"/>
    <property type="match status" value="3"/>
</dbReference>
<evidence type="ECO:0000313" key="6">
    <source>
        <dbReference type="Proteomes" id="UP001489004"/>
    </source>
</evidence>
<dbReference type="InterPro" id="IPR011990">
    <property type="entry name" value="TPR-like_helical_dom_sf"/>
</dbReference>
<evidence type="ECO:0000256" key="2">
    <source>
        <dbReference type="SAM" id="Coils"/>
    </source>
</evidence>
<dbReference type="Pfam" id="PF00226">
    <property type="entry name" value="DnaJ"/>
    <property type="match status" value="1"/>
</dbReference>
<feature type="compositionally biased region" description="Basic and acidic residues" evidence="3">
    <location>
        <begin position="8"/>
        <end position="17"/>
    </location>
</feature>
<dbReference type="PROSITE" id="PS00636">
    <property type="entry name" value="DNAJ_1"/>
    <property type="match status" value="1"/>
</dbReference>
<evidence type="ECO:0000256" key="1">
    <source>
        <dbReference type="PROSITE-ProRule" id="PRU00339"/>
    </source>
</evidence>
<dbReference type="AlphaFoldDB" id="A0AAW1R674"/>
<dbReference type="Proteomes" id="UP001489004">
    <property type="component" value="Unassembled WGS sequence"/>
</dbReference>
<keyword evidence="1" id="KW-0802">TPR repeat</keyword>
<dbReference type="InterPro" id="IPR019734">
    <property type="entry name" value="TPR_rpt"/>
</dbReference>
<accession>A0AAW1R674</accession>
<dbReference type="CDD" id="cd06257">
    <property type="entry name" value="DnaJ"/>
    <property type="match status" value="1"/>
</dbReference>
<dbReference type="SUPFAM" id="SSF46565">
    <property type="entry name" value="Chaperone J-domain"/>
    <property type="match status" value="1"/>
</dbReference>
<dbReference type="Gene3D" id="1.25.40.10">
    <property type="entry name" value="Tetratricopeptide repeat domain"/>
    <property type="match status" value="1"/>
</dbReference>
<organism evidence="5 6">
    <name type="scientific">[Myrmecia] bisecta</name>
    <dbReference type="NCBI Taxonomy" id="41462"/>
    <lineage>
        <taxon>Eukaryota</taxon>
        <taxon>Viridiplantae</taxon>
        <taxon>Chlorophyta</taxon>
        <taxon>core chlorophytes</taxon>
        <taxon>Trebouxiophyceae</taxon>
        <taxon>Trebouxiales</taxon>
        <taxon>Trebouxiaceae</taxon>
        <taxon>Myrmecia</taxon>
    </lineage>
</organism>
<evidence type="ECO:0000313" key="5">
    <source>
        <dbReference type="EMBL" id="KAK9829321.1"/>
    </source>
</evidence>
<dbReference type="SMART" id="SM00271">
    <property type="entry name" value="DnaJ"/>
    <property type="match status" value="1"/>
</dbReference>
<dbReference type="SUPFAM" id="SSF48452">
    <property type="entry name" value="TPR-like"/>
    <property type="match status" value="1"/>
</dbReference>
<keyword evidence="6" id="KW-1185">Reference proteome</keyword>
<feature type="compositionally biased region" description="Low complexity" evidence="3">
    <location>
        <begin position="35"/>
        <end position="46"/>
    </location>
</feature>